<name>A0ABU7BUC0_9TELE</name>
<accession>A0ABU7BUC0</accession>
<gene>
    <name evidence="1" type="ORF">ATANTOWER_017748</name>
</gene>
<proteinExistence type="predicted"/>
<dbReference type="Proteomes" id="UP001345963">
    <property type="component" value="Unassembled WGS sequence"/>
</dbReference>
<evidence type="ECO:0000313" key="1">
    <source>
        <dbReference type="EMBL" id="MED6254148.1"/>
    </source>
</evidence>
<dbReference type="EMBL" id="JAHUTI010069209">
    <property type="protein sequence ID" value="MED6254148.1"/>
    <property type="molecule type" value="Genomic_DNA"/>
</dbReference>
<protein>
    <submittedName>
        <fullName evidence="1">Uncharacterized protein</fullName>
    </submittedName>
</protein>
<sequence>MKVAPLKPLLFTLETGPVTEAHLWRRRGPMWILHLFSFVGQRKIHERGFWNEKARNFTLPIEDVSLTCNQKPRSSRRRNFPSLFGTSRLLTVRSYFSEEAKRQRLTTFLEYPRTRGTLQPPFFFSHSLPQKEDFNK</sequence>
<comment type="caution">
    <text evidence="1">The sequence shown here is derived from an EMBL/GenBank/DDBJ whole genome shotgun (WGS) entry which is preliminary data.</text>
</comment>
<organism evidence="1 2">
    <name type="scientific">Ataeniobius toweri</name>
    <dbReference type="NCBI Taxonomy" id="208326"/>
    <lineage>
        <taxon>Eukaryota</taxon>
        <taxon>Metazoa</taxon>
        <taxon>Chordata</taxon>
        <taxon>Craniata</taxon>
        <taxon>Vertebrata</taxon>
        <taxon>Euteleostomi</taxon>
        <taxon>Actinopterygii</taxon>
        <taxon>Neopterygii</taxon>
        <taxon>Teleostei</taxon>
        <taxon>Neoteleostei</taxon>
        <taxon>Acanthomorphata</taxon>
        <taxon>Ovalentaria</taxon>
        <taxon>Atherinomorphae</taxon>
        <taxon>Cyprinodontiformes</taxon>
        <taxon>Goodeidae</taxon>
        <taxon>Ataeniobius</taxon>
    </lineage>
</organism>
<keyword evidence="2" id="KW-1185">Reference proteome</keyword>
<reference evidence="1 2" key="1">
    <citation type="submission" date="2021-07" db="EMBL/GenBank/DDBJ databases">
        <authorList>
            <person name="Palmer J.M."/>
        </authorList>
    </citation>
    <scope>NUCLEOTIDE SEQUENCE [LARGE SCALE GENOMIC DNA]</scope>
    <source>
        <strain evidence="1 2">AT_MEX2019</strain>
        <tissue evidence="1">Muscle</tissue>
    </source>
</reference>
<evidence type="ECO:0000313" key="2">
    <source>
        <dbReference type="Proteomes" id="UP001345963"/>
    </source>
</evidence>